<feature type="compositionally biased region" description="Polar residues" evidence="6">
    <location>
        <begin position="134"/>
        <end position="168"/>
    </location>
</feature>
<name>A0A2B7ZRZ4_9EURO</name>
<evidence type="ECO:0000259" key="7">
    <source>
        <dbReference type="PROSITE" id="PS50888"/>
    </source>
</evidence>
<evidence type="ECO:0000256" key="3">
    <source>
        <dbReference type="ARBA" id="ARBA00023163"/>
    </source>
</evidence>
<comment type="subcellular location">
    <subcellularLocation>
        <location evidence="1">Nucleus</location>
    </subcellularLocation>
</comment>
<keyword evidence="5" id="KW-0175">Coiled coil</keyword>
<dbReference type="Pfam" id="PF09427">
    <property type="entry name" value="DUF2014"/>
    <property type="match status" value="1"/>
</dbReference>
<feature type="compositionally biased region" description="Polar residues" evidence="6">
    <location>
        <begin position="996"/>
        <end position="1024"/>
    </location>
</feature>
<evidence type="ECO:0000313" key="9">
    <source>
        <dbReference type="Proteomes" id="UP000226031"/>
    </source>
</evidence>
<evidence type="ECO:0000256" key="5">
    <source>
        <dbReference type="SAM" id="Coils"/>
    </source>
</evidence>
<evidence type="ECO:0000256" key="2">
    <source>
        <dbReference type="ARBA" id="ARBA00023015"/>
    </source>
</evidence>
<dbReference type="SUPFAM" id="SSF47459">
    <property type="entry name" value="HLH, helix-loop-helix DNA-binding domain"/>
    <property type="match status" value="1"/>
</dbReference>
<dbReference type="InterPro" id="IPR019006">
    <property type="entry name" value="Sre1_C"/>
</dbReference>
<evidence type="ECO:0000313" key="8">
    <source>
        <dbReference type="EMBL" id="PGH35772.1"/>
    </source>
</evidence>
<dbReference type="GO" id="GO:0003690">
    <property type="term" value="F:double-stranded DNA binding"/>
    <property type="evidence" value="ECO:0007669"/>
    <property type="project" value="UniProtKB-ARBA"/>
</dbReference>
<organism evidence="8 9">
    <name type="scientific">[Emmonsia] crescens</name>
    <dbReference type="NCBI Taxonomy" id="73230"/>
    <lineage>
        <taxon>Eukaryota</taxon>
        <taxon>Fungi</taxon>
        <taxon>Dikarya</taxon>
        <taxon>Ascomycota</taxon>
        <taxon>Pezizomycotina</taxon>
        <taxon>Eurotiomycetes</taxon>
        <taxon>Eurotiomycetidae</taxon>
        <taxon>Onygenales</taxon>
        <taxon>Ajellomycetaceae</taxon>
        <taxon>Emergomyces</taxon>
    </lineage>
</organism>
<sequence>MASPVIQGDSKTPQSPLRMSMRSPSTDTSSYDSPPGNLTADWSQWMRWDEFDHDDMSGHTDLFNLPSKIDEKTSDIDQTMVPKTFDLVPASAPFTFTAGSSNRDTISPQEPPFLSDISPAPSDFFDSTFGPELTNAQWNNSAPAIPSSIDNTHRSTSAKRTGTSSAPSTDRKRKSQPDDPPGFSEAGDTPLSTSKTLPSKKRSHNVIEKRYRANLNDKIAELRDSVPSLRALAKQKSGIPDRGIDDDDEIVSSSNKLNKASILSKATEYIRHLEQRNKRLEEENVGLKNRLRQLDKLQEQNLTNFTNVSGSASTPGAYTVSTDSGLGSSPGVFSQTEEFSPESSPNPLYPPEGLIKVPEYFKRMRATGPQPHYAESFVQRPNTNTTYASSGSRRMNLPNKFMLGTLAALMVVGGLENHTKSDSSEKGLLGIPLKFVGDIFRFARTYFGDLTATSWQIRALSHFALTSLVLVGAACAVFTYLFNSAPRRAKNPAKSTTVLRSPTGVSPIEFRREAWLTSIQTVWVPSHTFFPEWFAVTWRCMEYVLSCILGSKLYSWLTGITEDDENARAKAWDIAIDAQLTGGDPEVSKSRMVLTIFASGTLPRTPARVMLKALHCRLLLWRVGSPGSWAFKLSNHAGSLLARYQWDIARNLLKNLPKDHDDALPEHLITLLEADVDDVMTDAIMQRASNMAWNRYTQEATYGEDAMLDIVVEDTAVRSPLDALAAWWSSRALQSALIHCLDFDTLRPEQKPRKAFELGLHLALNAAPLASAAYTRAAVIKAVFFDEDRVTNINTVLAALPRSKSQPAISSTNFLDSSVPPSARAEISIAVRCAMIAAILKGQAGTGPSASPQLTLRNAIDLFNVLPVDPVELTLLGFASLYHLLHVVAAEPSLISDSSLSSSMCSSASDITSSTSSTQHDEAASNTDCSPLPAPNLTRIALGLIYWVRNAYNPISSGFDMELVEKAVKGCIDVCQRVGIHIEPAETRWEGHRLGETQSNVQDTKGVTELPQTNTTDKGSTETQQKAEHVRRASLKSTDTGYGSLSQEEDGSDEAEKKATVSQSAERLALVDESCIFTNTERG</sequence>
<keyword evidence="2" id="KW-0805">Transcription regulation</keyword>
<dbReference type="EMBL" id="PDND01000016">
    <property type="protein sequence ID" value="PGH35772.1"/>
    <property type="molecule type" value="Genomic_DNA"/>
</dbReference>
<evidence type="ECO:0000256" key="4">
    <source>
        <dbReference type="ARBA" id="ARBA00023242"/>
    </source>
</evidence>
<dbReference type="PROSITE" id="PS50888">
    <property type="entry name" value="BHLH"/>
    <property type="match status" value="1"/>
</dbReference>
<dbReference type="GO" id="GO:0045944">
    <property type="term" value="P:positive regulation of transcription by RNA polymerase II"/>
    <property type="evidence" value="ECO:0007669"/>
    <property type="project" value="InterPro"/>
</dbReference>
<evidence type="ECO:0000256" key="6">
    <source>
        <dbReference type="SAM" id="MobiDB-lite"/>
    </source>
</evidence>
<dbReference type="GO" id="GO:0046983">
    <property type="term" value="F:protein dimerization activity"/>
    <property type="evidence" value="ECO:0007669"/>
    <property type="project" value="InterPro"/>
</dbReference>
<dbReference type="GO" id="GO:0005634">
    <property type="term" value="C:nucleus"/>
    <property type="evidence" value="ECO:0007669"/>
    <property type="project" value="UniProtKB-SubCell"/>
</dbReference>
<dbReference type="STRING" id="73230.A0A2B7ZRZ4"/>
<dbReference type="PANTHER" id="PTHR47336">
    <property type="entry name" value="TRANSCRIPTION FACTOR HMS1-RELATED"/>
    <property type="match status" value="1"/>
</dbReference>
<evidence type="ECO:0000256" key="1">
    <source>
        <dbReference type="ARBA" id="ARBA00004123"/>
    </source>
</evidence>
<feature type="compositionally biased region" description="Polar residues" evidence="6">
    <location>
        <begin position="306"/>
        <end position="346"/>
    </location>
</feature>
<dbReference type="CDD" id="cd11399">
    <property type="entry name" value="bHLHzip_scHMS1_like"/>
    <property type="match status" value="1"/>
</dbReference>
<gene>
    <name evidence="8" type="ORF">GX50_01355</name>
</gene>
<feature type="compositionally biased region" description="Polar residues" evidence="6">
    <location>
        <begin position="97"/>
        <end position="108"/>
    </location>
</feature>
<feature type="region of interest" description="Disordered" evidence="6">
    <location>
        <begin position="1"/>
        <end position="36"/>
    </location>
</feature>
<keyword evidence="9" id="KW-1185">Reference proteome</keyword>
<feature type="region of interest" description="Disordered" evidence="6">
    <location>
        <begin position="306"/>
        <end position="351"/>
    </location>
</feature>
<dbReference type="InterPro" id="IPR011598">
    <property type="entry name" value="bHLH_dom"/>
</dbReference>
<proteinExistence type="predicted"/>
<feature type="region of interest" description="Disordered" evidence="6">
    <location>
        <begin position="96"/>
        <end position="205"/>
    </location>
</feature>
<feature type="compositionally biased region" description="Low complexity" evidence="6">
    <location>
        <begin position="23"/>
        <end position="35"/>
    </location>
</feature>
<dbReference type="Proteomes" id="UP000226031">
    <property type="component" value="Unassembled WGS sequence"/>
</dbReference>
<dbReference type="VEuPathDB" id="FungiDB:EMCG_05688"/>
<dbReference type="InterPro" id="IPR052099">
    <property type="entry name" value="Regulatory_TF_Diverse"/>
</dbReference>
<reference evidence="8 9" key="1">
    <citation type="submission" date="2017-10" db="EMBL/GenBank/DDBJ databases">
        <title>Comparative genomics in systemic dimorphic fungi from Ajellomycetaceae.</title>
        <authorList>
            <person name="Munoz J.F."/>
            <person name="Mcewen J.G."/>
            <person name="Clay O.K."/>
            <person name="Cuomo C.A."/>
        </authorList>
    </citation>
    <scope>NUCLEOTIDE SEQUENCE [LARGE SCALE GENOMIC DNA]</scope>
    <source>
        <strain evidence="8 9">UAMH4076</strain>
    </source>
</reference>
<dbReference type="AlphaFoldDB" id="A0A2B7ZRZ4"/>
<dbReference type="PANTHER" id="PTHR47336:SF2">
    <property type="entry name" value="TRANSCRIPTION FACTOR HMS1-RELATED"/>
    <property type="match status" value="1"/>
</dbReference>
<protein>
    <recommendedName>
        <fullName evidence="7">BHLH domain-containing protein</fullName>
    </recommendedName>
</protein>
<dbReference type="GO" id="GO:0032933">
    <property type="term" value="P:SREBP signaling pathway"/>
    <property type="evidence" value="ECO:0007669"/>
    <property type="project" value="InterPro"/>
</dbReference>
<comment type="caution">
    <text evidence="8">The sequence shown here is derived from an EMBL/GenBank/DDBJ whole genome shotgun (WGS) entry which is preliminary data.</text>
</comment>
<dbReference type="Gene3D" id="4.10.280.10">
    <property type="entry name" value="Helix-loop-helix DNA-binding domain"/>
    <property type="match status" value="1"/>
</dbReference>
<dbReference type="SMART" id="SM00353">
    <property type="entry name" value="HLH"/>
    <property type="match status" value="1"/>
</dbReference>
<feature type="region of interest" description="Disordered" evidence="6">
    <location>
        <begin position="989"/>
        <end position="1064"/>
    </location>
</feature>
<feature type="compositionally biased region" description="Polar residues" evidence="6">
    <location>
        <begin position="1035"/>
        <end position="1046"/>
    </location>
</feature>
<dbReference type="FunFam" id="4.10.280.10:FF:000116">
    <property type="entry name" value="Putative HLH transcription factor"/>
    <property type="match status" value="1"/>
</dbReference>
<keyword evidence="4" id="KW-0539">Nucleus</keyword>
<dbReference type="GO" id="GO:0016020">
    <property type="term" value="C:membrane"/>
    <property type="evidence" value="ECO:0007669"/>
    <property type="project" value="UniProtKB-ARBA"/>
</dbReference>
<accession>A0A2B7ZRZ4</accession>
<dbReference type="Pfam" id="PF00010">
    <property type="entry name" value="HLH"/>
    <property type="match status" value="1"/>
</dbReference>
<feature type="domain" description="BHLH" evidence="7">
    <location>
        <begin position="199"/>
        <end position="273"/>
    </location>
</feature>
<keyword evidence="3" id="KW-0804">Transcription</keyword>
<feature type="coiled-coil region" evidence="5">
    <location>
        <begin position="263"/>
        <end position="300"/>
    </location>
</feature>
<dbReference type="InterPro" id="IPR036638">
    <property type="entry name" value="HLH_DNA-bd_sf"/>
</dbReference>